<dbReference type="RefSeq" id="WP_006974453.1">
    <property type="nucleotide sequence ID" value="NZ_ABCS01000066.1"/>
</dbReference>
<dbReference type="InterPro" id="IPR036465">
    <property type="entry name" value="vWFA_dom_sf"/>
</dbReference>
<dbReference type="PROSITE" id="PS50234">
    <property type="entry name" value="VWFA"/>
    <property type="match status" value="1"/>
</dbReference>
<evidence type="ECO:0000259" key="2">
    <source>
        <dbReference type="PROSITE" id="PS50234"/>
    </source>
</evidence>
<reference evidence="3 4" key="1">
    <citation type="submission" date="2007-06" db="EMBL/GenBank/DDBJ databases">
        <authorList>
            <person name="Shimkets L."/>
            <person name="Ferriera S."/>
            <person name="Johnson J."/>
            <person name="Kravitz S."/>
            <person name="Beeson K."/>
            <person name="Sutton G."/>
            <person name="Rogers Y.-H."/>
            <person name="Friedman R."/>
            <person name="Frazier M."/>
            <person name="Venter J.C."/>
        </authorList>
    </citation>
    <scope>NUCLEOTIDE SEQUENCE [LARGE SCALE GENOMIC DNA]</scope>
    <source>
        <strain evidence="3 4">SIR-1</strain>
    </source>
</reference>
<feature type="chain" id="PRO_5002693855" description="VWFA domain-containing protein" evidence="1">
    <location>
        <begin position="22"/>
        <end position="370"/>
    </location>
</feature>
<dbReference type="Proteomes" id="UP000005801">
    <property type="component" value="Unassembled WGS sequence"/>
</dbReference>
<name>A6GCL2_9BACT</name>
<gene>
    <name evidence="3" type="ORF">PPSIR1_07355</name>
</gene>
<dbReference type="SUPFAM" id="SSF53300">
    <property type="entry name" value="vWA-like"/>
    <property type="match status" value="1"/>
</dbReference>
<evidence type="ECO:0000313" key="3">
    <source>
        <dbReference type="EMBL" id="EDM76364.1"/>
    </source>
</evidence>
<dbReference type="CDD" id="cd00198">
    <property type="entry name" value="vWFA"/>
    <property type="match status" value="1"/>
</dbReference>
<feature type="signal peptide" evidence="1">
    <location>
        <begin position="1"/>
        <end position="21"/>
    </location>
</feature>
<comment type="caution">
    <text evidence="3">The sequence shown here is derived from an EMBL/GenBank/DDBJ whole genome shotgun (WGS) entry which is preliminary data.</text>
</comment>
<feature type="domain" description="VWFA" evidence="2">
    <location>
        <begin position="138"/>
        <end position="327"/>
    </location>
</feature>
<accession>A6GCL2</accession>
<protein>
    <recommendedName>
        <fullName evidence="2">VWFA domain-containing protein</fullName>
    </recommendedName>
</protein>
<keyword evidence="4" id="KW-1185">Reference proteome</keyword>
<dbReference type="InterPro" id="IPR002035">
    <property type="entry name" value="VWF_A"/>
</dbReference>
<dbReference type="OrthoDB" id="798937at2"/>
<dbReference type="PROSITE" id="PS51257">
    <property type="entry name" value="PROKAR_LIPOPROTEIN"/>
    <property type="match status" value="1"/>
</dbReference>
<dbReference type="STRING" id="391625.PPSIR1_07355"/>
<keyword evidence="1" id="KW-0732">Signal</keyword>
<dbReference type="eggNOG" id="COG2304">
    <property type="taxonomic scope" value="Bacteria"/>
</dbReference>
<proteinExistence type="predicted"/>
<dbReference type="AlphaFoldDB" id="A6GCL2"/>
<sequence length="370" mass="38844">MSRALAALLFLVLLTSCVAGSGGVEIGPNGIETQGDADLPEMPKLGNGRAFFSTTADPGASAGLTPISAVRQIGYRFSPNFKSDGKVEILFVPLAPGGAVLDGKVRVSFIVTSNLRFEISGSAAISAVRPAPGGRPTQVVIDIDGSSSMRRSDPKRERVRAAKRFVETLSRVDKRNQFGVIEFNTTVEERAPMGSGMKATSDAIQAVDAVGSTALYTSLIRSIDALEGSGKTGYRRAILVLTDGKDTASSHGVATVINRAKAAKVRIYVVSLGGAGDQKGLGYVGPMQRLTTETGGVFTHVDRADDLVARFDAIAVAQTQGWIEAEVQLRGPKGKPGAFTAFSKLKLEMIVEAGGAAAKPKPIEFVVPFF</sequence>
<dbReference type="EMBL" id="ABCS01000066">
    <property type="protein sequence ID" value="EDM76364.1"/>
    <property type="molecule type" value="Genomic_DNA"/>
</dbReference>
<evidence type="ECO:0000256" key="1">
    <source>
        <dbReference type="SAM" id="SignalP"/>
    </source>
</evidence>
<dbReference type="Gene3D" id="3.40.50.410">
    <property type="entry name" value="von Willebrand factor, type A domain"/>
    <property type="match status" value="1"/>
</dbReference>
<evidence type="ECO:0000313" key="4">
    <source>
        <dbReference type="Proteomes" id="UP000005801"/>
    </source>
</evidence>
<dbReference type="Pfam" id="PF13519">
    <property type="entry name" value="VWA_2"/>
    <property type="match status" value="1"/>
</dbReference>
<organism evidence="3 4">
    <name type="scientific">Plesiocystis pacifica SIR-1</name>
    <dbReference type="NCBI Taxonomy" id="391625"/>
    <lineage>
        <taxon>Bacteria</taxon>
        <taxon>Pseudomonadati</taxon>
        <taxon>Myxococcota</taxon>
        <taxon>Polyangia</taxon>
        <taxon>Nannocystales</taxon>
        <taxon>Nannocystaceae</taxon>
        <taxon>Plesiocystis</taxon>
    </lineage>
</organism>
<dbReference type="SMART" id="SM00327">
    <property type="entry name" value="VWA"/>
    <property type="match status" value="1"/>
</dbReference>